<dbReference type="InterPro" id="IPR001853">
    <property type="entry name" value="DSBA-like_thioredoxin_dom"/>
</dbReference>
<dbReference type="CDD" id="cd03024">
    <property type="entry name" value="DsbA_FrnE"/>
    <property type="match status" value="1"/>
</dbReference>
<dbReference type="GO" id="GO:0016491">
    <property type="term" value="F:oxidoreductase activity"/>
    <property type="evidence" value="ECO:0007669"/>
    <property type="project" value="InterPro"/>
</dbReference>
<reference evidence="3 4" key="1">
    <citation type="submission" date="2018-08" db="EMBL/GenBank/DDBJ databases">
        <title>Altererythrobacter sp.Ery1 and Ery12, the genome sequencing of novel strains in genus Alterythrobacter.</title>
        <authorList>
            <person name="Cheng H."/>
            <person name="Wu Y.-H."/>
            <person name="Fang C."/>
            <person name="Xu X.-W."/>
        </authorList>
    </citation>
    <scope>NUCLEOTIDE SEQUENCE [LARGE SCALE GENOMIC DNA]</scope>
    <source>
        <strain evidence="3 4">Ery1</strain>
    </source>
</reference>
<proteinExistence type="predicted"/>
<gene>
    <name evidence="3" type="ORF">D2V04_11160</name>
</gene>
<evidence type="ECO:0000256" key="1">
    <source>
        <dbReference type="SAM" id="MobiDB-lite"/>
    </source>
</evidence>
<name>A0A418NFA7_9SPHN</name>
<dbReference type="Pfam" id="PF01323">
    <property type="entry name" value="DSBA"/>
    <property type="match status" value="1"/>
</dbReference>
<organism evidence="3 4">
    <name type="scientific">Pelagerythrobacter aerophilus</name>
    <dbReference type="NCBI Taxonomy" id="2306995"/>
    <lineage>
        <taxon>Bacteria</taxon>
        <taxon>Pseudomonadati</taxon>
        <taxon>Pseudomonadota</taxon>
        <taxon>Alphaproteobacteria</taxon>
        <taxon>Sphingomonadales</taxon>
        <taxon>Erythrobacteraceae</taxon>
        <taxon>Pelagerythrobacter</taxon>
    </lineage>
</organism>
<dbReference type="Proteomes" id="UP000285092">
    <property type="component" value="Unassembled WGS sequence"/>
</dbReference>
<dbReference type="PANTHER" id="PTHR13887">
    <property type="entry name" value="GLUTATHIONE S-TRANSFERASE KAPPA"/>
    <property type="match status" value="1"/>
</dbReference>
<protein>
    <submittedName>
        <fullName evidence="3">DsbA family oxidoreductase</fullName>
    </submittedName>
</protein>
<dbReference type="Gene3D" id="3.40.30.10">
    <property type="entry name" value="Glutaredoxin"/>
    <property type="match status" value="1"/>
</dbReference>
<dbReference type="SUPFAM" id="SSF52833">
    <property type="entry name" value="Thioredoxin-like"/>
    <property type="match status" value="1"/>
</dbReference>
<evidence type="ECO:0000259" key="2">
    <source>
        <dbReference type="Pfam" id="PF01323"/>
    </source>
</evidence>
<evidence type="ECO:0000313" key="3">
    <source>
        <dbReference type="EMBL" id="RIV76722.1"/>
    </source>
</evidence>
<feature type="region of interest" description="Disordered" evidence="1">
    <location>
        <begin position="48"/>
        <end position="68"/>
    </location>
</feature>
<dbReference type="OrthoDB" id="9799122at2"/>
<evidence type="ECO:0000313" key="4">
    <source>
        <dbReference type="Proteomes" id="UP000285092"/>
    </source>
</evidence>
<keyword evidence="4" id="KW-1185">Reference proteome</keyword>
<dbReference type="InterPro" id="IPR036249">
    <property type="entry name" value="Thioredoxin-like_sf"/>
</dbReference>
<accession>A0A418NFA7</accession>
<comment type="caution">
    <text evidence="3">The sequence shown here is derived from an EMBL/GenBank/DDBJ whole genome shotgun (WGS) entry which is preliminary data.</text>
</comment>
<feature type="domain" description="DSBA-like thioredoxin" evidence="2">
    <location>
        <begin position="6"/>
        <end position="215"/>
    </location>
</feature>
<dbReference type="EMBL" id="QXFK01000018">
    <property type="protein sequence ID" value="RIV76722.1"/>
    <property type="molecule type" value="Genomic_DNA"/>
</dbReference>
<dbReference type="AlphaFoldDB" id="A0A418NFA7"/>
<dbReference type="PANTHER" id="PTHR13887:SF41">
    <property type="entry name" value="THIOREDOXIN SUPERFAMILY PROTEIN"/>
    <property type="match status" value="1"/>
</dbReference>
<sequence>MTRLSIDIWSDVMCPWCLIGWGQLSHALAELEGEIEAEVRWRPFELNPDMPPEGEDQQAHLRRKYGRSEAEMRDTRERMRAIAREAGVSLDYAGEGEAPPGMMWNTFEAHRLLAWALDSEGPAKQTALKLVLFRAHFNERRRIGERPVLLDIAEECGQDRAGAAAALDDEVLAARVRAEERQALDMNITGVPAMVVEGRFLIPGAQQPETYVAALRRVAERAQR</sequence>
<dbReference type="RefSeq" id="WP_119513780.1">
    <property type="nucleotide sequence ID" value="NZ_QXFK01000018.1"/>
</dbReference>